<sequence length="83" mass="9877">MAFMFTQAGSGNSGKKGLYFGREGDLGLNKGVFYRYARRMVADVRFFHGRQQNKYIKFRYSSSERENIKNSGKNYRYLRWGRR</sequence>
<dbReference type="Proteomes" id="UP000267017">
    <property type="component" value="Unassembled WGS sequence"/>
</dbReference>
<evidence type="ECO:0000313" key="1">
    <source>
        <dbReference type="EMBL" id="RRJ61801.1"/>
    </source>
</evidence>
<organism evidence="1 2">
    <name type="scientific">Paenibacillus oralis</name>
    <dbReference type="NCBI Taxonomy" id="2490856"/>
    <lineage>
        <taxon>Bacteria</taxon>
        <taxon>Bacillati</taxon>
        <taxon>Bacillota</taxon>
        <taxon>Bacilli</taxon>
        <taxon>Bacillales</taxon>
        <taxon>Paenibacillaceae</taxon>
        <taxon>Paenibacillus</taxon>
    </lineage>
</organism>
<comment type="caution">
    <text evidence="1">The sequence shown here is derived from an EMBL/GenBank/DDBJ whole genome shotgun (WGS) entry which is preliminary data.</text>
</comment>
<dbReference type="AlphaFoldDB" id="A0A3P3TUJ3"/>
<name>A0A3P3TUJ3_9BACL</name>
<gene>
    <name evidence="1" type="ORF">EHV15_01530</name>
</gene>
<reference evidence="1 2" key="1">
    <citation type="submission" date="2018-11" db="EMBL/GenBank/DDBJ databases">
        <title>Genome sequencing of Paenibacillus sp. KCOM 3021 (= ChDC PVNT-B20).</title>
        <authorList>
            <person name="Kook J.-K."/>
            <person name="Park S.-N."/>
            <person name="Lim Y.K."/>
        </authorList>
    </citation>
    <scope>NUCLEOTIDE SEQUENCE [LARGE SCALE GENOMIC DNA]</scope>
    <source>
        <strain evidence="1 2">KCOM 3021</strain>
    </source>
</reference>
<proteinExistence type="predicted"/>
<evidence type="ECO:0000313" key="2">
    <source>
        <dbReference type="Proteomes" id="UP000267017"/>
    </source>
</evidence>
<dbReference type="EMBL" id="RRCN01000001">
    <property type="protein sequence ID" value="RRJ61801.1"/>
    <property type="molecule type" value="Genomic_DNA"/>
</dbReference>
<keyword evidence="2" id="KW-1185">Reference proteome</keyword>
<protein>
    <submittedName>
        <fullName evidence="1">Uncharacterized protein</fullName>
    </submittedName>
</protein>
<dbReference type="RefSeq" id="WP_128629727.1">
    <property type="nucleotide sequence ID" value="NZ_RRCN01000001.1"/>
</dbReference>
<accession>A0A3P3TUJ3</accession>